<dbReference type="InterPro" id="IPR029071">
    <property type="entry name" value="Ubiquitin-like_domsf"/>
</dbReference>
<evidence type="ECO:0000256" key="9">
    <source>
        <dbReference type="ARBA" id="ARBA00023203"/>
    </source>
</evidence>
<feature type="domain" description="Myosin motor" evidence="14">
    <location>
        <begin position="86"/>
        <end position="837"/>
    </location>
</feature>
<evidence type="ECO:0000313" key="16">
    <source>
        <dbReference type="WBParaSite" id="Minc3s02714g31300"/>
    </source>
</evidence>
<dbReference type="Pfam" id="PF21998">
    <property type="entry name" value="FERM_C1_MyoVII"/>
    <property type="match status" value="1"/>
</dbReference>
<dbReference type="InterPro" id="IPR041793">
    <property type="entry name" value="MyoVII_FERM_C1"/>
</dbReference>
<evidence type="ECO:0000259" key="12">
    <source>
        <dbReference type="PROSITE" id="PS50057"/>
    </source>
</evidence>
<keyword evidence="9 10" id="KW-0009">Actin-binding</keyword>
<dbReference type="InterPro" id="IPR019748">
    <property type="entry name" value="FERM_central"/>
</dbReference>
<dbReference type="GO" id="GO:0005524">
    <property type="term" value="F:ATP binding"/>
    <property type="evidence" value="ECO:0007669"/>
    <property type="project" value="UniProtKB-UniRule"/>
</dbReference>
<dbReference type="Gene3D" id="3.10.20.90">
    <property type="entry name" value="Phosphatidylinositol 3-kinase Catalytic Subunit, Chain A, domain 1"/>
    <property type="match status" value="2"/>
</dbReference>
<dbReference type="PANTHER" id="PTHR22692">
    <property type="entry name" value="MYOSIN VII, XV"/>
    <property type="match status" value="1"/>
</dbReference>
<dbReference type="PROSITE" id="PS51016">
    <property type="entry name" value="MYTH4"/>
    <property type="match status" value="2"/>
</dbReference>
<dbReference type="Pfam" id="PF00063">
    <property type="entry name" value="Myosin_head"/>
    <property type="match status" value="1"/>
</dbReference>
<feature type="domain" description="FERM" evidence="12">
    <location>
        <begin position="1257"/>
        <end position="1591"/>
    </location>
</feature>
<organism evidence="15 16">
    <name type="scientific">Meloidogyne incognita</name>
    <name type="common">Southern root-knot nematode worm</name>
    <name type="synonym">Oxyuris incognita</name>
    <dbReference type="NCBI Taxonomy" id="6306"/>
    <lineage>
        <taxon>Eukaryota</taxon>
        <taxon>Metazoa</taxon>
        <taxon>Ecdysozoa</taxon>
        <taxon>Nematoda</taxon>
        <taxon>Chromadorea</taxon>
        <taxon>Rhabditida</taxon>
        <taxon>Tylenchina</taxon>
        <taxon>Tylenchomorpha</taxon>
        <taxon>Tylenchoidea</taxon>
        <taxon>Meloidogynidae</taxon>
        <taxon>Meloidogyninae</taxon>
        <taxon>Meloidogyne</taxon>
        <taxon>Meloidogyne incognita group</taxon>
    </lineage>
</organism>
<dbReference type="WBParaSite" id="Minc3s02714g31300">
    <property type="protein sequence ID" value="Minc3s02714g31300"/>
    <property type="gene ID" value="Minc3s02714g31300"/>
</dbReference>
<keyword evidence="8 10" id="KW-0505">Motor protein</keyword>
<evidence type="ECO:0000256" key="2">
    <source>
        <dbReference type="ARBA" id="ARBA00008314"/>
    </source>
</evidence>
<evidence type="ECO:0000259" key="14">
    <source>
        <dbReference type="PROSITE" id="PS51456"/>
    </source>
</evidence>
<dbReference type="SUPFAM" id="SSF52540">
    <property type="entry name" value="P-loop containing nucleoside triphosphate hydrolases"/>
    <property type="match status" value="1"/>
</dbReference>
<dbReference type="GO" id="GO:0003779">
    <property type="term" value="F:actin binding"/>
    <property type="evidence" value="ECO:0007669"/>
    <property type="project" value="UniProtKB-KW"/>
</dbReference>
<keyword evidence="3" id="KW-0963">Cytoplasm</keyword>
<dbReference type="Gene3D" id="1.20.120.720">
    <property type="entry name" value="Myosin VI head, motor domain, U50 subdomain"/>
    <property type="match status" value="1"/>
</dbReference>
<dbReference type="SUPFAM" id="SSF50729">
    <property type="entry name" value="PH domain-like"/>
    <property type="match status" value="1"/>
</dbReference>
<evidence type="ECO:0000256" key="11">
    <source>
        <dbReference type="SAM" id="Coils"/>
    </source>
</evidence>
<evidence type="ECO:0000256" key="4">
    <source>
        <dbReference type="ARBA" id="ARBA00022737"/>
    </source>
</evidence>
<dbReference type="Gene3D" id="2.30.30.40">
    <property type="entry name" value="SH3 Domains"/>
    <property type="match status" value="1"/>
</dbReference>
<feature type="domain" description="MyTH4" evidence="13">
    <location>
        <begin position="1770"/>
        <end position="1930"/>
    </location>
</feature>
<dbReference type="InterPro" id="IPR027417">
    <property type="entry name" value="P-loop_NTPase"/>
</dbReference>
<dbReference type="Gene3D" id="2.30.29.30">
    <property type="entry name" value="Pleckstrin-homology domain (PH domain)/Phosphotyrosine-binding domain (PTB)"/>
    <property type="match status" value="2"/>
</dbReference>
<keyword evidence="5 10" id="KW-0547">Nucleotide-binding</keyword>
<keyword evidence="7 10" id="KW-0518">Myosin</keyword>
<dbReference type="Gene3D" id="1.25.40.530">
    <property type="entry name" value="MyTH4 domain"/>
    <property type="match status" value="2"/>
</dbReference>
<dbReference type="InterPro" id="IPR000299">
    <property type="entry name" value="FERM_domain"/>
</dbReference>
<dbReference type="PROSITE" id="PS50096">
    <property type="entry name" value="IQ"/>
    <property type="match status" value="1"/>
</dbReference>
<evidence type="ECO:0000256" key="10">
    <source>
        <dbReference type="PROSITE-ProRule" id="PRU00782"/>
    </source>
</evidence>
<dbReference type="SUPFAM" id="SSF54236">
    <property type="entry name" value="Ubiquitin-like"/>
    <property type="match status" value="2"/>
</dbReference>
<dbReference type="Pfam" id="PF21989">
    <property type="entry name" value="RA_2"/>
    <property type="match status" value="2"/>
</dbReference>
<keyword evidence="11" id="KW-0175">Coiled coil</keyword>
<dbReference type="Proteomes" id="UP000887563">
    <property type="component" value="Unplaced"/>
</dbReference>
<dbReference type="SMART" id="SM00295">
    <property type="entry name" value="B41"/>
    <property type="match status" value="2"/>
</dbReference>
<dbReference type="InterPro" id="IPR051567">
    <property type="entry name" value="Unconventional_Myosin_ATPase"/>
</dbReference>
<dbReference type="GO" id="GO:0016459">
    <property type="term" value="C:myosin complex"/>
    <property type="evidence" value="ECO:0007669"/>
    <property type="project" value="UniProtKB-KW"/>
</dbReference>
<dbReference type="SUPFAM" id="SSF47031">
    <property type="entry name" value="Second domain of FERM"/>
    <property type="match status" value="2"/>
</dbReference>
<dbReference type="InterPro" id="IPR001609">
    <property type="entry name" value="Myosin_head_motor_dom-like"/>
</dbReference>
<reference evidence="16" key="1">
    <citation type="submission" date="2022-11" db="UniProtKB">
        <authorList>
            <consortium name="WormBaseParasite"/>
        </authorList>
    </citation>
    <scope>IDENTIFICATION</scope>
</reference>
<dbReference type="GO" id="GO:0003774">
    <property type="term" value="F:cytoskeletal motor activity"/>
    <property type="evidence" value="ECO:0007669"/>
    <property type="project" value="UniProtKB-UniRule"/>
</dbReference>
<dbReference type="InterPro" id="IPR035963">
    <property type="entry name" value="FERM_2"/>
</dbReference>
<comment type="similarity">
    <text evidence="2 10">Belongs to the TRAFAC class myosin-kinesin ATPase superfamily. Myosin family.</text>
</comment>
<dbReference type="GO" id="GO:0005737">
    <property type="term" value="C:cytoplasm"/>
    <property type="evidence" value="ECO:0007669"/>
    <property type="project" value="UniProtKB-SubCell"/>
</dbReference>
<dbReference type="InterPro" id="IPR000857">
    <property type="entry name" value="MyTH4_dom"/>
</dbReference>
<dbReference type="InterPro" id="IPR036961">
    <property type="entry name" value="Kinesin_motor_dom_sf"/>
</dbReference>
<dbReference type="SMART" id="SM00139">
    <property type="entry name" value="MyTH4"/>
    <property type="match status" value="2"/>
</dbReference>
<evidence type="ECO:0000256" key="3">
    <source>
        <dbReference type="ARBA" id="ARBA00022490"/>
    </source>
</evidence>
<keyword evidence="4" id="KW-0677">Repeat</keyword>
<dbReference type="Pfam" id="PF00784">
    <property type="entry name" value="MyTH4"/>
    <property type="match status" value="2"/>
</dbReference>
<dbReference type="PANTHER" id="PTHR22692:SF33">
    <property type="entry name" value="MYOSIN"/>
    <property type="match status" value="1"/>
</dbReference>
<dbReference type="InterPro" id="IPR000048">
    <property type="entry name" value="IQ_motif_EF-hand-BS"/>
</dbReference>
<evidence type="ECO:0000256" key="1">
    <source>
        <dbReference type="ARBA" id="ARBA00004496"/>
    </source>
</evidence>
<comment type="subcellular location">
    <subcellularLocation>
        <location evidence="1">Cytoplasm</location>
    </subcellularLocation>
</comment>
<dbReference type="Gene3D" id="1.20.5.190">
    <property type="match status" value="1"/>
</dbReference>
<feature type="binding site" evidence="10">
    <location>
        <begin position="188"/>
        <end position="195"/>
    </location>
    <ligand>
        <name>ATP</name>
        <dbReference type="ChEBI" id="CHEBI:30616"/>
    </ligand>
</feature>
<dbReference type="InterPro" id="IPR011993">
    <property type="entry name" value="PH-like_dom_sf"/>
</dbReference>
<dbReference type="PROSITE" id="PS50057">
    <property type="entry name" value="FERM_3"/>
    <property type="match status" value="2"/>
</dbReference>
<evidence type="ECO:0000313" key="15">
    <source>
        <dbReference type="Proteomes" id="UP000887563"/>
    </source>
</evidence>
<keyword evidence="15" id="KW-1185">Reference proteome</keyword>
<dbReference type="InterPro" id="IPR014352">
    <property type="entry name" value="FERM/acyl-CoA-bd_prot_sf"/>
</dbReference>
<dbReference type="Pfam" id="PF00373">
    <property type="entry name" value="FERM_M"/>
    <property type="match status" value="1"/>
</dbReference>
<dbReference type="CDD" id="cd17093">
    <property type="entry name" value="FERM2_F1_Myosin-VII"/>
    <property type="match status" value="1"/>
</dbReference>
<dbReference type="Gene3D" id="1.20.58.530">
    <property type="match status" value="1"/>
</dbReference>
<dbReference type="Gene3D" id="1.20.80.10">
    <property type="match status" value="2"/>
</dbReference>
<accession>A0A914MU55</accession>
<dbReference type="PRINTS" id="PR00193">
    <property type="entry name" value="MYOSINHEAVY"/>
</dbReference>
<dbReference type="InterPro" id="IPR019749">
    <property type="entry name" value="Band_41_domain"/>
</dbReference>
<feature type="domain" description="MyTH4" evidence="13">
    <location>
        <begin position="1029"/>
        <end position="1247"/>
    </location>
</feature>
<proteinExistence type="inferred from homology"/>
<feature type="domain" description="FERM" evidence="12">
    <location>
        <begin position="1936"/>
        <end position="2248"/>
    </location>
</feature>
<dbReference type="SMART" id="SM00015">
    <property type="entry name" value="IQ"/>
    <property type="match status" value="3"/>
</dbReference>
<evidence type="ECO:0000256" key="5">
    <source>
        <dbReference type="ARBA" id="ARBA00022741"/>
    </source>
</evidence>
<name>A0A914MU55_MELIC</name>
<feature type="coiled-coil region" evidence="11">
    <location>
        <begin position="1412"/>
        <end position="1442"/>
    </location>
</feature>
<evidence type="ECO:0000256" key="7">
    <source>
        <dbReference type="ARBA" id="ARBA00023123"/>
    </source>
</evidence>
<evidence type="ECO:0000256" key="8">
    <source>
        <dbReference type="ARBA" id="ARBA00023175"/>
    </source>
</evidence>
<keyword evidence="6 10" id="KW-0067">ATP-binding</keyword>
<dbReference type="Gene3D" id="3.40.850.10">
    <property type="entry name" value="Kinesin motor domain"/>
    <property type="match status" value="2"/>
</dbReference>
<dbReference type="Gene3D" id="3.30.70.1590">
    <property type="match status" value="1"/>
</dbReference>
<comment type="caution">
    <text evidence="10">Lacks conserved residue(s) required for the propagation of feature annotation.</text>
</comment>
<sequence length="2285" mass="265039">MIILPHINKGDFVWLDPTALGRNDSRQFILKSSEFPAIAARVLSVWTDQQGGEHIILLDDQSNKLELGATEFQRWAIRPMHPTSIQGVSDLIQMVELHEAALLRNFQIRHRQNIYHTFIGNRILVSLNNNLSEDIQLYTEDENQRKELIRSYRQRPPHELLPHIYAFGAEILRFVKKGKNNCCVVFSGETASGKSELFKQLLNFLSADFANQNLELKLNSAQIIIEAFANAKTSRNLNASRHGKYFELNYKLNNELSKIVISSAKIELFFLEKYRVVEAFVEQSRESNFHIFYCLLAGLSPQQKLDFELTNGRISSYRLLAQYRRNSRENFINGETTSWMFGGERTRPTFELLSKVVGAFKNLNFNEKEIENIWRLLAAILHLGNLRFNVKNYDGKENLELNDRLNIQRICKLLKIEKNLLISSLTIKSLSDLKSENELNFRKLTIDEAVDRRDKLCVEIYSNIVNFIINKINLELNEENKIINWRNGQQQKFVSVGLADFQSLENKLKNGNNFEQLCINYGAECLQQFFIRRIFTLEQAEYAAQCLPEWEERCAALPYLDNLQVLEMLAVQPLSIMSVIDDISIAPEASDTNLLSKLHSSHSNNESLYQKPKSSLLNQFAIRHYTGLVQYKVEGMILKNKDYFPSELSKLINESELKFLQKIFQNKEENSEEGDEISNELSEEELNENGNIEFKIKRIKQNTQCTIVRKSMNDLMRRLESCPEAFFVRCLKTNDAQKEKVFETETVLRQMRQFDMLSTVAMCRASFPIHMEYAYFVRRYRPLMPGIPPPNYCDCAHTTGFICRTIFGDSCTEFVQFGKNKAFLKSEQHQFLEMLRSRRLHCCAALVQKCLLGWAKRQQYARLRWATLIFQKHWRGLVERKKFKIIIRGVTRLQAIIRSHQLVIRYQWLKSLIAHFQANCRAVLIRYQLQCLVTRAERHCAMMARLDCQMEDEGEPPALELHENELNNIIKEKNFGSLKILKNSNEKNFVEKDLNYKNIKRITNSNNDAFKWNKYALANFQQTKCTPKHTRTLLERSLLSHKKHLDELVSISIWRRLLQFIGDSDVTDYASFDGRNSKNNKSSLPIMAKLKALYCQDFSDDEINYIKANILNYQTCQENGCILKKSIKIAKNILIGEFNWTAFDKAKFIVSVGIYRNELRDEIYSQICKQINCNPSPLSARRGWILMALCSSSFSPTNRLLPYLRNFVNSNAPNIFWQRYIAKQMSRTIKCGARREPCLKAEFAFICSIDNLNNSGLFVQINLPNEEIVDIPIHSQTTIADVFQFLTEKINLNESFGFGLFLSTGQNIRSLVVGGERLMDALALIEEQNDFDWKLYLRKELFLPLENNSDELYVDLSYRQIIRGLHYGEYQCNKEEDLALLAAQQYFISINGKSTEIDISELEDNLSEYLPLNVLKQNEDVNENRREEINEEEEECQKWIQLILHAFRKKILNNGETLPPSVKQIKCDVLKFAAKQWPLNFSRFFEVYKFSGPPLPVNQLTMAVNSRGISLLDARCCDIQNQNKQQILFEIEFIELANIGYGRSKHEGADAIFISLLNGDRYTFQSPLAKELSHLLLHILKSLHQNSIYAVALKDYNHCTVQHKMQSSENSVLSLSKGDLLILSSPSNKYLNNEEGKNEEENYLIDNVENTRSKMCGRVPLHSINILACTEKPSKEKLNNILSSKKIIEQEIINTTESKQNNDLFEYPTFYTAAVDPFGMPLICGPFPQPHTLERFSSTNFRLPEDGNRPSDVFGAYNGGGSPEPELWRHSFEPLRAPLLKRISEQGNEAIIRESLISYSFILKYMGDYVSHPQQFYLEYTDYIFTPALKYEILRDEIYCQLIKQLTDNPNPLSEERGWELIWLCIGLFPPSRFLCREVEHFLRTRLVPMAADCAMRLQKALNQCSELITTEQQYCRLSPPHQVELEAIQYRQTQIYHKFYLPDGTQETIEVESWTRAKDFSKKIAARLGLLNSLQGFGLFIKLGEKVVCMPDKEYFFDFINQIQDWARKNSRREQVINGGRKVVNSQINFNYQVHFMRKLWLDVKPGKDLRQDIIFNYPQELPKYLRGYHKIDKNEAIHFAALILRAQTKDDKQPPIQHLQHILHELIPIDLLKSHNPNEWKKLISAELQKEGMPKTSTEAKLCFLQRIAKEPTFGSAFFEVKQSADPTLCSKLLIAINQDGMSLYELESKKYIRTHGFKQLLNWQSANTYFHLTLDNGNRLLFETILGHKLDDLLTSYIQTLISKQEKENGKQKISPLSKIAVLLHQYKPNNGSTSPILTNGN</sequence>
<protein>
    <submittedName>
        <fullName evidence="16">Uncharacterized protein</fullName>
    </submittedName>
</protein>
<evidence type="ECO:0000259" key="13">
    <source>
        <dbReference type="PROSITE" id="PS51016"/>
    </source>
</evidence>
<dbReference type="SMART" id="SM00242">
    <property type="entry name" value="MYSc"/>
    <property type="match status" value="1"/>
</dbReference>
<dbReference type="PROSITE" id="PS51456">
    <property type="entry name" value="MYOSIN_MOTOR"/>
    <property type="match status" value="1"/>
</dbReference>
<dbReference type="CDD" id="cd14473">
    <property type="entry name" value="FERM_B-lobe"/>
    <property type="match status" value="2"/>
</dbReference>
<dbReference type="InterPro" id="IPR038185">
    <property type="entry name" value="MyTH4_dom_sf"/>
</dbReference>
<evidence type="ECO:0000256" key="6">
    <source>
        <dbReference type="ARBA" id="ARBA00022840"/>
    </source>
</evidence>